<organism evidence="3">
    <name type="scientific">Palpitomonas bilix</name>
    <dbReference type="NCBI Taxonomy" id="652834"/>
    <lineage>
        <taxon>Eukaryota</taxon>
        <taxon>Eukaryota incertae sedis</taxon>
    </lineage>
</organism>
<feature type="transmembrane region" description="Helical" evidence="2">
    <location>
        <begin position="302"/>
        <end position="329"/>
    </location>
</feature>
<gene>
    <name evidence="3" type="ORF">PBIL07802_LOCUS27591</name>
</gene>
<feature type="transmembrane region" description="Helical" evidence="2">
    <location>
        <begin position="26"/>
        <end position="47"/>
    </location>
</feature>
<feature type="region of interest" description="Disordered" evidence="1">
    <location>
        <begin position="77"/>
        <end position="98"/>
    </location>
</feature>
<feature type="transmembrane region" description="Helical" evidence="2">
    <location>
        <begin position="482"/>
        <end position="502"/>
    </location>
</feature>
<name>A0A7S3GG81_9EUKA</name>
<feature type="transmembrane region" description="Helical" evidence="2">
    <location>
        <begin position="371"/>
        <end position="391"/>
    </location>
</feature>
<protein>
    <submittedName>
        <fullName evidence="3">Uncharacterized protein</fullName>
    </submittedName>
</protein>
<feature type="transmembrane region" description="Helical" evidence="2">
    <location>
        <begin position="175"/>
        <end position="202"/>
    </location>
</feature>
<evidence type="ECO:0000256" key="1">
    <source>
        <dbReference type="SAM" id="MobiDB-lite"/>
    </source>
</evidence>
<dbReference type="EMBL" id="HBIB01042093">
    <property type="protein sequence ID" value="CAE0265255.1"/>
    <property type="molecule type" value="Transcribed_RNA"/>
</dbReference>
<feature type="transmembrane region" description="Helical" evidence="2">
    <location>
        <begin position="397"/>
        <end position="420"/>
    </location>
</feature>
<evidence type="ECO:0000313" key="3">
    <source>
        <dbReference type="EMBL" id="CAE0265255.1"/>
    </source>
</evidence>
<dbReference type="AlphaFoldDB" id="A0A7S3GG81"/>
<reference evidence="3" key="1">
    <citation type="submission" date="2021-01" db="EMBL/GenBank/DDBJ databases">
        <authorList>
            <person name="Corre E."/>
            <person name="Pelletier E."/>
            <person name="Niang G."/>
            <person name="Scheremetjew M."/>
            <person name="Finn R."/>
            <person name="Kale V."/>
            <person name="Holt S."/>
            <person name="Cochrane G."/>
            <person name="Meng A."/>
            <person name="Brown T."/>
            <person name="Cohen L."/>
        </authorList>
    </citation>
    <scope>NUCLEOTIDE SEQUENCE</scope>
    <source>
        <strain evidence="3">NIES-2562</strain>
    </source>
</reference>
<feature type="compositionally biased region" description="Basic and acidic residues" evidence="1">
    <location>
        <begin position="77"/>
        <end position="92"/>
    </location>
</feature>
<feature type="transmembrane region" description="Helical" evidence="2">
    <location>
        <begin position="214"/>
        <end position="232"/>
    </location>
</feature>
<proteinExistence type="predicted"/>
<keyword evidence="2" id="KW-0812">Transmembrane</keyword>
<sequence length="511" mass="55436">MSDSPNASFSEVLARDLSSLLGGQTFALSTSISFAINIAAIIAIATVGDRRVRRQVTTAKGQKRKTTLGIAVEEVELTEHGDSSNRNQREKGSFMSITPSGLTQDRVRTISKQGESLDSGSSLPSPVQREMGDEEREALRFLSEADADFSPLWLRVCARTLALWPTWDMRAGRRALAFAHMFFVFALPSSLLVNQVVIASYAIVAETLPTLRDLFIYIIPFAAIAFLHYFWRSSNKVFFKAQRMATAIGYTDTYFRFANITCCLFFFLSIAAGAGIAGNGVYTAIIVNQTQAETANGLTSSLVSAVAFFPMVLGTLVFGSVFAFGVLLIRADMVKFKEEVSSRPISTQQCLDCVDRFSSLISSLSSQWQPGMAVVIGSTTILTVITLILILQSGDALAFIVIAVLDVVLLMGLIVMIVPVSKGTTEALDMPSFFISIANKKRDVEGAGTDVDASLGRLTRIAKYTETTLPSFSVYGIPLSVGFLRSTLLTLMLAIMSFIAKIQNGESVLPV</sequence>
<keyword evidence="2" id="KW-1133">Transmembrane helix</keyword>
<feature type="transmembrane region" description="Helical" evidence="2">
    <location>
        <begin position="253"/>
        <end position="282"/>
    </location>
</feature>
<accession>A0A7S3GG81</accession>
<keyword evidence="2" id="KW-0472">Membrane</keyword>
<evidence type="ECO:0000256" key="2">
    <source>
        <dbReference type="SAM" id="Phobius"/>
    </source>
</evidence>